<proteinExistence type="predicted"/>
<keyword evidence="2" id="KW-1185">Reference proteome</keyword>
<reference evidence="1" key="1">
    <citation type="submission" date="2023-10" db="EMBL/GenBank/DDBJ databases">
        <authorList>
            <person name="Rodriguez Cubillos JULIANA M."/>
            <person name="De Vega J."/>
        </authorList>
    </citation>
    <scope>NUCLEOTIDE SEQUENCE</scope>
</reference>
<sequence length="1229" mass="139866">MEEVMMDIDEQQIIPDPLPFARSYQLEALEQAVRENTIVYLETGSGKTLIATMLLRSYTCHLRKPSPYIAVFLVPKIVLITQQAEVLRNHTDLNIGMYWGNMGRDCWDENMWKEEMQKHEVLVMTPAILLSCLRHSFIKLNMIKVLIMDECHHVSGDHPYACIMNEFYHHELRSGTTELPRIFGMTASPVKSKDPQWTIGENMNSDMEMGLMTSKVSCLIDCLLEYRGVTEMRCIVFVERVIAARVLEILLNILLPKYNSWKVRHIAGNRSVSKTHTRKVQDEIVEEFRKGLVNVIVATSVLEEGLDIQSCNLVIRFDLPKTVCSFVQSRGRARMQNSDYILMLESGDLAAHARIEKYIASEEMMRKESLHYSSLPFESVENDRLGEHAYRVASTGAVVNLSSSISLIHLYCARLPSDGYFKPNPRWDKQEGILYLPKSCPLEAIHVQGDPKFLKNIACLEACKQLHKIGALTDNLVPSILVEEAEAEEFGNEPYDEEQPSYVPSELVNRVSNNSNTKYYCYLMELKQDFSYGITVQDVFLATRVKLDPEIGCMQFNMCFDRGNLHVNFKYNGSINLSQNQVLFCKTFQVNILGILMNSIIDKESNLGKSCLEDDLQMDYLLLPSTVIDDKLVVDWSTICSIDPYNLRCLQNEAHIWTTESSVCRCKLQNALICTPHNGRTYITTDILDLDGNSPLEVGDGQRTTYKKYYGKKYGIQLHFEHQRLLKARQVFAVKNYSHGRREAKDKDMSKKAFVELPPELCSIIMSPISVSTVYLFSFIPSIMHRVESLLGAFNFMKMYLVHCPHNRIPIFKVLEAMTAKSCNETFHYESLETLGDSFLKYAASQQLFHMYENLHEGLLSVKREKIISNASLCKLGCGSGLTGFIRTESFDHKNWIIPGAKPRGFKLEVISNKGAQVYTRGTRKLKRKVVADVVEALIGAFLSAGGEMSALMFMDWVGIKVNFNFSPYERQWNAIPENVLNVAFLQSILNYSFKDRSLLVEAMTHASYMLPDVPRCYQRLEYLGDAVLDYLITVHLYKEYPGMSPGMLTDMRAASVNNDCYARSAIRVQLHKHVLHTSPELHKHIAETLSKYNELSSSSTFGWESEASFPKVLGDIIESLAGAILVDSGYKKEVVWQCIRPLLEPLVTPETLTIHPVRELVELCQTMNYSMEKRLSCKDGVTTCGINITVDGVIHQYEYIGSTDKKTATRIACKRALNSLKLKETQDK</sequence>
<name>A0ACB0LL88_TRIPR</name>
<dbReference type="EMBL" id="CASHSV030000615">
    <property type="protein sequence ID" value="CAJ2670279.1"/>
    <property type="molecule type" value="Genomic_DNA"/>
</dbReference>
<dbReference type="Proteomes" id="UP001177021">
    <property type="component" value="Unassembled WGS sequence"/>
</dbReference>
<gene>
    <name evidence="1" type="ORF">MILVUS5_LOCUS34332</name>
</gene>
<accession>A0ACB0LL88</accession>
<organism evidence="1 2">
    <name type="scientific">Trifolium pratense</name>
    <name type="common">Red clover</name>
    <dbReference type="NCBI Taxonomy" id="57577"/>
    <lineage>
        <taxon>Eukaryota</taxon>
        <taxon>Viridiplantae</taxon>
        <taxon>Streptophyta</taxon>
        <taxon>Embryophyta</taxon>
        <taxon>Tracheophyta</taxon>
        <taxon>Spermatophyta</taxon>
        <taxon>Magnoliopsida</taxon>
        <taxon>eudicotyledons</taxon>
        <taxon>Gunneridae</taxon>
        <taxon>Pentapetalae</taxon>
        <taxon>rosids</taxon>
        <taxon>fabids</taxon>
        <taxon>Fabales</taxon>
        <taxon>Fabaceae</taxon>
        <taxon>Papilionoideae</taxon>
        <taxon>50 kb inversion clade</taxon>
        <taxon>NPAAA clade</taxon>
        <taxon>Hologalegina</taxon>
        <taxon>IRL clade</taxon>
        <taxon>Trifolieae</taxon>
        <taxon>Trifolium</taxon>
    </lineage>
</organism>
<protein>
    <submittedName>
        <fullName evidence="1">Uncharacterized protein</fullName>
    </submittedName>
</protein>
<evidence type="ECO:0000313" key="2">
    <source>
        <dbReference type="Proteomes" id="UP001177021"/>
    </source>
</evidence>
<evidence type="ECO:0000313" key="1">
    <source>
        <dbReference type="EMBL" id="CAJ2670279.1"/>
    </source>
</evidence>
<comment type="caution">
    <text evidence="1">The sequence shown here is derived from an EMBL/GenBank/DDBJ whole genome shotgun (WGS) entry which is preliminary data.</text>
</comment>